<gene>
    <name evidence="2" type="ORF">BV898_02192</name>
</gene>
<sequence length="133" mass="15012">MSDACGIDEIDVEFVGKFNFNFHLLCDTPTRVKMNAASKSVRLLLKTSPLTVTQKKAVSSRWGHVIPLPPRVRIQFAEKLLLGGFMCCGLVSIPVWVMYNLEYYKSGGVKKPDPRKETILELVERNEIAEGRK</sequence>
<name>A0A1W0X955_HYPEX</name>
<organism evidence="2 3">
    <name type="scientific">Hypsibius exemplaris</name>
    <name type="common">Freshwater tardigrade</name>
    <dbReference type="NCBI Taxonomy" id="2072580"/>
    <lineage>
        <taxon>Eukaryota</taxon>
        <taxon>Metazoa</taxon>
        <taxon>Ecdysozoa</taxon>
        <taxon>Tardigrada</taxon>
        <taxon>Eutardigrada</taxon>
        <taxon>Parachela</taxon>
        <taxon>Hypsibioidea</taxon>
        <taxon>Hypsibiidae</taxon>
        <taxon>Hypsibius</taxon>
    </lineage>
</organism>
<evidence type="ECO:0000313" key="2">
    <source>
        <dbReference type="EMBL" id="OQV23842.1"/>
    </source>
</evidence>
<dbReference type="EMBL" id="MTYJ01000009">
    <property type="protein sequence ID" value="OQV23842.1"/>
    <property type="molecule type" value="Genomic_DNA"/>
</dbReference>
<protein>
    <submittedName>
        <fullName evidence="2">Uncharacterized protein</fullName>
    </submittedName>
</protein>
<dbReference type="UniPathway" id="UPA00705"/>
<dbReference type="GO" id="GO:0006119">
    <property type="term" value="P:oxidative phosphorylation"/>
    <property type="evidence" value="ECO:0007669"/>
    <property type="project" value="UniProtKB-UniPathway"/>
</dbReference>
<feature type="transmembrane region" description="Helical" evidence="1">
    <location>
        <begin position="80"/>
        <end position="99"/>
    </location>
</feature>
<evidence type="ECO:0000256" key="1">
    <source>
        <dbReference type="SAM" id="Phobius"/>
    </source>
</evidence>
<keyword evidence="1" id="KW-1133">Transmembrane helix</keyword>
<comment type="caution">
    <text evidence="2">The sequence shown here is derived from an EMBL/GenBank/DDBJ whole genome shotgun (WGS) entry which is preliminary data.</text>
</comment>
<proteinExistence type="predicted"/>
<reference evidence="3" key="1">
    <citation type="submission" date="2017-01" db="EMBL/GenBank/DDBJ databases">
        <title>Comparative genomics of anhydrobiosis in the tardigrade Hypsibius dujardini.</title>
        <authorList>
            <person name="Yoshida Y."/>
            <person name="Koutsovoulos G."/>
            <person name="Laetsch D."/>
            <person name="Stevens L."/>
            <person name="Kumar S."/>
            <person name="Horikawa D."/>
            <person name="Ishino K."/>
            <person name="Komine S."/>
            <person name="Tomita M."/>
            <person name="Blaxter M."/>
            <person name="Arakawa K."/>
        </authorList>
    </citation>
    <scope>NUCLEOTIDE SEQUENCE [LARGE SCALE GENOMIC DNA]</scope>
    <source>
        <strain evidence="3">Z151</strain>
    </source>
</reference>
<dbReference type="OrthoDB" id="6093252at2759"/>
<keyword evidence="1" id="KW-0472">Membrane</keyword>
<accession>A0A1W0X955</accession>
<dbReference type="Proteomes" id="UP000192578">
    <property type="component" value="Unassembled WGS sequence"/>
</dbReference>
<evidence type="ECO:0000313" key="3">
    <source>
        <dbReference type="Proteomes" id="UP000192578"/>
    </source>
</evidence>
<keyword evidence="1" id="KW-0812">Transmembrane</keyword>
<keyword evidence="3" id="KW-1185">Reference proteome</keyword>
<dbReference type="AlphaFoldDB" id="A0A1W0X955"/>